<dbReference type="EMBL" id="CP069040">
    <property type="protein sequence ID" value="QRD05466.1"/>
    <property type="molecule type" value="Genomic_DNA"/>
</dbReference>
<dbReference type="Pfam" id="PF01906">
    <property type="entry name" value="YbjQ_1"/>
    <property type="match status" value="1"/>
</dbReference>
<gene>
    <name evidence="3" type="ORF">JI435_154570</name>
</gene>
<keyword evidence="4" id="KW-1185">Reference proteome</keyword>
<feature type="compositionally biased region" description="Low complexity" evidence="2">
    <location>
        <begin position="29"/>
        <end position="40"/>
    </location>
</feature>
<dbReference type="Gene3D" id="3.30.110.70">
    <property type="entry name" value="Hypothetical protein apc22750. Chain B"/>
    <property type="match status" value="1"/>
</dbReference>
<reference evidence="4" key="1">
    <citation type="journal article" date="2021" name="BMC Genomics">
        <title>Chromosome-level genome assembly and manually-curated proteome of model necrotroph Parastagonospora nodorum Sn15 reveals a genome-wide trove of candidate effector homologs, and redundancy of virulence-related functions within an accessory chromosome.</title>
        <authorList>
            <person name="Bertazzoni S."/>
            <person name="Jones D.A.B."/>
            <person name="Phan H.T."/>
            <person name="Tan K.-C."/>
            <person name="Hane J.K."/>
        </authorList>
    </citation>
    <scope>NUCLEOTIDE SEQUENCE [LARGE SCALE GENOMIC DNA]</scope>
    <source>
        <strain evidence="4">SN15 / ATCC MYA-4574 / FGSC 10173)</strain>
    </source>
</reference>
<name>A0A7U2I919_PHANO</name>
<dbReference type="SUPFAM" id="SSF117782">
    <property type="entry name" value="YbjQ-like"/>
    <property type="match status" value="1"/>
</dbReference>
<dbReference type="PANTHER" id="PTHR34068">
    <property type="entry name" value="UPF0145 PROTEIN YBJQ"/>
    <property type="match status" value="1"/>
</dbReference>
<dbReference type="VEuPathDB" id="FungiDB:JI435_154570"/>
<evidence type="ECO:0000256" key="1">
    <source>
        <dbReference type="ARBA" id="ARBA00010751"/>
    </source>
</evidence>
<dbReference type="RefSeq" id="XP_001805604.1">
    <property type="nucleotide sequence ID" value="XM_001805552.1"/>
</dbReference>
<comment type="similarity">
    <text evidence="1">Belongs to the UPF0145 family.</text>
</comment>
<organism evidence="3 4">
    <name type="scientific">Phaeosphaeria nodorum (strain SN15 / ATCC MYA-4574 / FGSC 10173)</name>
    <name type="common">Glume blotch fungus</name>
    <name type="synonym">Parastagonospora nodorum</name>
    <dbReference type="NCBI Taxonomy" id="321614"/>
    <lineage>
        <taxon>Eukaryota</taxon>
        <taxon>Fungi</taxon>
        <taxon>Dikarya</taxon>
        <taxon>Ascomycota</taxon>
        <taxon>Pezizomycotina</taxon>
        <taxon>Dothideomycetes</taxon>
        <taxon>Pleosporomycetidae</taxon>
        <taxon>Pleosporales</taxon>
        <taxon>Pleosporineae</taxon>
        <taxon>Phaeosphaeriaceae</taxon>
        <taxon>Parastagonospora</taxon>
    </lineage>
</organism>
<dbReference type="OrthoDB" id="68104at2759"/>
<proteinExistence type="inferred from homology"/>
<dbReference type="InterPro" id="IPR002765">
    <property type="entry name" value="UPF0145_YbjQ-like"/>
</dbReference>
<sequence>MLTNRRSTMMVPPSRMPSWHPQSKPIPQTPTFQTTFDSTSASTEPHPSRTPALLTSTTPLLPGHTVLRVHGTCHGTVTLTRKDTKSFIKNIASSFGSNWGEAKSLTSAIYSARDQAIDRMVKEAVGKGANAVVGVEVRESEVLGCLVVSVVGTAVWVEKDTGRVKRDSAQEAGVDPFL</sequence>
<evidence type="ECO:0000313" key="4">
    <source>
        <dbReference type="Proteomes" id="UP000663193"/>
    </source>
</evidence>
<protein>
    <submittedName>
        <fullName evidence="3">Uncharacterized protein</fullName>
    </submittedName>
</protein>
<accession>A0A7U2I919</accession>
<evidence type="ECO:0000256" key="2">
    <source>
        <dbReference type="SAM" id="MobiDB-lite"/>
    </source>
</evidence>
<evidence type="ECO:0000313" key="3">
    <source>
        <dbReference type="EMBL" id="QRD05466.1"/>
    </source>
</evidence>
<dbReference type="AlphaFoldDB" id="A0A7U2I919"/>
<dbReference type="PANTHER" id="PTHR34068:SF2">
    <property type="entry name" value="UPF0145 PROTEIN SCO3412"/>
    <property type="match status" value="1"/>
</dbReference>
<dbReference type="InterPro" id="IPR035439">
    <property type="entry name" value="UPF0145_dom_sf"/>
</dbReference>
<dbReference type="OMA" id="SWHPHSK"/>
<feature type="region of interest" description="Disordered" evidence="2">
    <location>
        <begin position="1"/>
        <end position="51"/>
    </location>
</feature>
<dbReference type="KEGG" id="pno:SNOG_15457"/>
<dbReference type="Proteomes" id="UP000663193">
    <property type="component" value="Chromosome 18"/>
</dbReference>